<dbReference type="PATRIC" id="fig|294.131.peg.3656"/>
<protein>
    <submittedName>
        <fullName evidence="1">Uncharacterized protein</fullName>
    </submittedName>
</protein>
<proteinExistence type="predicted"/>
<accession>A0A0F4TUH7</accession>
<dbReference type="Proteomes" id="UP000033500">
    <property type="component" value="Unassembled WGS sequence"/>
</dbReference>
<evidence type="ECO:0000313" key="1">
    <source>
        <dbReference type="EMBL" id="KJZ47670.1"/>
    </source>
</evidence>
<dbReference type="EMBL" id="LACD01000003">
    <property type="protein sequence ID" value="KJZ47670.1"/>
    <property type="molecule type" value="Genomic_DNA"/>
</dbReference>
<reference evidence="1 2" key="1">
    <citation type="submission" date="2015-03" db="EMBL/GenBank/DDBJ databases">
        <title>Comparative genomics of Pseudomonas insights into diversity of traits involved in vanlence and defense.</title>
        <authorList>
            <person name="Qin Y."/>
        </authorList>
    </citation>
    <scope>NUCLEOTIDE SEQUENCE [LARGE SCALE GENOMIC DNA]</scope>
    <source>
        <strain evidence="1 2">C3</strain>
    </source>
</reference>
<name>A0A0F4TUH7_PSEFL</name>
<gene>
    <name evidence="1" type="ORF">VC34_04465</name>
</gene>
<evidence type="ECO:0000313" key="2">
    <source>
        <dbReference type="Proteomes" id="UP000033500"/>
    </source>
</evidence>
<dbReference type="AlphaFoldDB" id="A0A0F4TUH7"/>
<comment type="caution">
    <text evidence="1">The sequence shown here is derived from an EMBL/GenBank/DDBJ whole genome shotgun (WGS) entry which is preliminary data.</text>
</comment>
<sequence length="131" mass="14823">MLKHHWEEQKDLLPRAARVHSRIFDTLIHSSLILYGVSEKGTGHTEHLVPCSLIRDQAFKMFWAGKDVDAVALMLQRTLKIAHITKEEARHIDVNLKLKTTMPGDWCFETDAVTARLDVAGVKLTLVDPGQ</sequence>
<organism evidence="1 2">
    <name type="scientific">Pseudomonas fluorescens</name>
    <dbReference type="NCBI Taxonomy" id="294"/>
    <lineage>
        <taxon>Bacteria</taxon>
        <taxon>Pseudomonadati</taxon>
        <taxon>Pseudomonadota</taxon>
        <taxon>Gammaproteobacteria</taxon>
        <taxon>Pseudomonadales</taxon>
        <taxon>Pseudomonadaceae</taxon>
        <taxon>Pseudomonas</taxon>
    </lineage>
</organism>